<dbReference type="AlphaFoldDB" id="B3RAN6"/>
<keyword evidence="2" id="KW-0472">Membrane</keyword>
<dbReference type="Proteomes" id="UP000001692">
    <property type="component" value="Chromosome 2"/>
</dbReference>
<dbReference type="KEGG" id="cti:RALTA_B1363"/>
<proteinExistence type="predicted"/>
<evidence type="ECO:0000256" key="1">
    <source>
        <dbReference type="SAM" id="MobiDB-lite"/>
    </source>
</evidence>
<evidence type="ECO:0000313" key="3">
    <source>
        <dbReference type="EMBL" id="CAQ71961.1"/>
    </source>
</evidence>
<keyword evidence="2" id="KW-1133">Transmembrane helix</keyword>
<dbReference type="RefSeq" id="WP_012356179.1">
    <property type="nucleotide sequence ID" value="NC_010530.1"/>
</dbReference>
<keyword evidence="4" id="KW-1185">Reference proteome</keyword>
<feature type="transmembrane region" description="Helical" evidence="2">
    <location>
        <begin position="7"/>
        <end position="24"/>
    </location>
</feature>
<evidence type="ECO:0000256" key="2">
    <source>
        <dbReference type="SAM" id="Phobius"/>
    </source>
</evidence>
<protein>
    <recommendedName>
        <fullName evidence="5">Amino acid transporter</fullName>
    </recommendedName>
</protein>
<organism evidence="3 4">
    <name type="scientific">Cupriavidus taiwanensis (strain DSM 17343 / BCRC 17206 / CCUG 44338 / CIP 107171 / LMG 19424 / R1)</name>
    <name type="common">Ralstonia taiwanensis (strain LMG 19424)</name>
    <dbReference type="NCBI Taxonomy" id="977880"/>
    <lineage>
        <taxon>Bacteria</taxon>
        <taxon>Pseudomonadati</taxon>
        <taxon>Pseudomonadota</taxon>
        <taxon>Betaproteobacteria</taxon>
        <taxon>Burkholderiales</taxon>
        <taxon>Burkholderiaceae</taxon>
        <taxon>Cupriavidus</taxon>
    </lineage>
</organism>
<dbReference type="BioCyc" id="CTAI977880:RALTA_RS22185-MONOMER"/>
<dbReference type="eggNOG" id="ENOG5032Z3P">
    <property type="taxonomic scope" value="Bacteria"/>
</dbReference>
<name>B3RAN6_CUPTR</name>
<evidence type="ECO:0008006" key="5">
    <source>
        <dbReference type="Google" id="ProtNLM"/>
    </source>
</evidence>
<keyword evidence="2" id="KW-0812">Transmembrane</keyword>
<feature type="transmembrane region" description="Helical" evidence="2">
    <location>
        <begin position="54"/>
        <end position="71"/>
    </location>
</feature>
<feature type="compositionally biased region" description="Low complexity" evidence="1">
    <location>
        <begin position="110"/>
        <end position="124"/>
    </location>
</feature>
<sequence>MDQWLEAAQWPAMVVTVLATWLVGSRSIARRRAGFWVFLASNVLWIAWGWHGDAYALIVLQLTLIAMNLRGMREAKKAWQAAAQRAFAATGGATRGEPLSLDPSGMRRMPGANAQPPAAAGSDR</sequence>
<feature type="region of interest" description="Disordered" evidence="1">
    <location>
        <begin position="88"/>
        <end position="124"/>
    </location>
</feature>
<dbReference type="HOGENOM" id="CLU_143363_0_0_4"/>
<accession>B3RAN6</accession>
<dbReference type="GeneID" id="29765919"/>
<dbReference type="EMBL" id="CU633750">
    <property type="protein sequence ID" value="CAQ71961.1"/>
    <property type="molecule type" value="Genomic_DNA"/>
</dbReference>
<evidence type="ECO:0000313" key="4">
    <source>
        <dbReference type="Proteomes" id="UP000001692"/>
    </source>
</evidence>
<reference evidence="3 4" key="1">
    <citation type="journal article" date="2008" name="Genome Res.">
        <title>Genome sequence of the beta-rhizobium Cupriavidus taiwanensis and comparative genomics of rhizobia.</title>
        <authorList>
            <person name="Amadou C."/>
            <person name="Pascal G."/>
            <person name="Mangenot S."/>
            <person name="Glew M."/>
            <person name="Bontemps C."/>
            <person name="Capela D."/>
            <person name="Carrere S."/>
            <person name="Cruveiller S."/>
            <person name="Dossat C."/>
            <person name="Lajus A."/>
            <person name="Marchetti M."/>
            <person name="Poinsot V."/>
            <person name="Rouy Z."/>
            <person name="Servin B."/>
            <person name="Saad M."/>
            <person name="Schenowitz C."/>
            <person name="Barbe V."/>
            <person name="Batut J."/>
            <person name="Medigue C."/>
            <person name="Masson-Boivin C."/>
        </authorList>
    </citation>
    <scope>NUCLEOTIDE SEQUENCE [LARGE SCALE GENOMIC DNA]</scope>
    <source>
        <strain evidence="4">DSM 17343 / BCRC 17206 / CCUG 44338 / CIP 107171 / LMG 19424 / R1</strain>
    </source>
</reference>
<gene>
    <name evidence="3" type="ordered locus">RALTA_B1363</name>
</gene>